<dbReference type="EMBL" id="ATMH01008766">
    <property type="protein sequence ID" value="EPY20944.1"/>
    <property type="molecule type" value="Genomic_DNA"/>
</dbReference>
<evidence type="ECO:0000313" key="4">
    <source>
        <dbReference type="Proteomes" id="UP000015354"/>
    </source>
</evidence>
<comment type="caution">
    <text evidence="3">The sequence shown here is derived from an EMBL/GenBank/DDBJ whole genome shotgun (WGS) entry which is preliminary data.</text>
</comment>
<dbReference type="AlphaFoldDB" id="S9TWI6"/>
<sequence length="493" mass="53702">MRRGRPVAFCLETLVYILLAHEEEHDDGEGVDVIEHLGRHPGRQVQCLSLEHDVGAELVAQHPVHRQRDEGNAEVQRLATVRDPQRRLRVRAQTALLFSLLLWGAVRRRRRHRPRGGRLAAAAHGVTGTTHRHVPGGGALVASAVRLLRPPLRAVQGVGKEVAAVGRDKLFVRDPAHEKQALVVDGAAEQTEKDKTGGRFVLRENGVGLPKHDRGRYHDKRGAKVAPVVARRQRGAAALNGACVQVAQQRPHEDAHQCAEVARPVGNAKQTLQRVLQVARGGGRGGGQPGAAVLHRPLVLAAAGIPVQHQCVARHAARLEVRRRVPGRDAVRHERVRAHLHPAVARAEGGEGDGEEDVREDVGVCGEGAEQKGEGRGEEEDQTRRIHVQRGQKDARAADGAVREPGGGARAQWDHDVHGVRDGVGAGVAGAQHVHAVRVEGEGHRVVGHALGKVNPHHNPNQFWKIKDQFLVRFASMLLFYVNALNVNIEKKR</sequence>
<protein>
    <submittedName>
        <fullName evidence="3">Uncharacterized protein</fullName>
    </submittedName>
</protein>
<accession>S9TWI6</accession>
<proteinExistence type="predicted"/>
<organism evidence="3 4">
    <name type="scientific">Strigomonas culicis</name>
    <dbReference type="NCBI Taxonomy" id="28005"/>
    <lineage>
        <taxon>Eukaryota</taxon>
        <taxon>Discoba</taxon>
        <taxon>Euglenozoa</taxon>
        <taxon>Kinetoplastea</taxon>
        <taxon>Metakinetoplastina</taxon>
        <taxon>Trypanosomatida</taxon>
        <taxon>Trypanosomatidae</taxon>
        <taxon>Strigomonadinae</taxon>
        <taxon>Strigomonas</taxon>
    </lineage>
</organism>
<keyword evidence="2" id="KW-0732">Signal</keyword>
<evidence type="ECO:0000313" key="3">
    <source>
        <dbReference type="EMBL" id="EPY20944.1"/>
    </source>
</evidence>
<dbReference type="Proteomes" id="UP000015354">
    <property type="component" value="Unassembled WGS sequence"/>
</dbReference>
<evidence type="ECO:0000256" key="1">
    <source>
        <dbReference type="SAM" id="MobiDB-lite"/>
    </source>
</evidence>
<reference evidence="3 4" key="1">
    <citation type="journal article" date="2013" name="PLoS ONE">
        <title>Predicting the Proteins of Angomonas deanei, Strigomonas culicis and Their Respective Endosymbionts Reveals New Aspects of the Trypanosomatidae Family.</title>
        <authorList>
            <person name="Motta M.C."/>
            <person name="Martins A.C."/>
            <person name="de Souza S.S."/>
            <person name="Catta-Preta C.M."/>
            <person name="Silva R."/>
            <person name="Klein C.C."/>
            <person name="de Almeida L.G."/>
            <person name="de Lima Cunha O."/>
            <person name="Ciapina L.P."/>
            <person name="Brocchi M."/>
            <person name="Colabardini A.C."/>
            <person name="de Araujo Lima B."/>
            <person name="Machado C.R."/>
            <person name="de Almeida Soares C.M."/>
            <person name="Probst C.M."/>
            <person name="de Menezes C.B."/>
            <person name="Thompson C.E."/>
            <person name="Bartholomeu D.C."/>
            <person name="Gradia D.F."/>
            <person name="Pavoni D.P."/>
            <person name="Grisard E.C."/>
            <person name="Fantinatti-Garboggini F."/>
            <person name="Marchini F.K."/>
            <person name="Rodrigues-Luiz G.F."/>
            <person name="Wagner G."/>
            <person name="Goldman G.H."/>
            <person name="Fietto J.L."/>
            <person name="Elias M.C."/>
            <person name="Goldman M.H."/>
            <person name="Sagot M.F."/>
            <person name="Pereira M."/>
            <person name="Stoco P.H."/>
            <person name="de Mendonca-Neto R.P."/>
            <person name="Teixeira S.M."/>
            <person name="Maciel T.E."/>
            <person name="de Oliveira Mendes T.A."/>
            <person name="Urmenyi T.P."/>
            <person name="de Souza W."/>
            <person name="Schenkman S."/>
            <person name="de Vasconcelos A.T."/>
        </authorList>
    </citation>
    <scope>NUCLEOTIDE SEQUENCE [LARGE SCALE GENOMIC DNA]</scope>
</reference>
<keyword evidence="4" id="KW-1185">Reference proteome</keyword>
<feature type="chain" id="PRO_5004557563" evidence="2">
    <location>
        <begin position="21"/>
        <end position="493"/>
    </location>
</feature>
<feature type="region of interest" description="Disordered" evidence="1">
    <location>
        <begin position="366"/>
        <end position="409"/>
    </location>
</feature>
<gene>
    <name evidence="3" type="ORF">STCU_08766</name>
</gene>
<feature type="signal peptide" evidence="2">
    <location>
        <begin position="1"/>
        <end position="20"/>
    </location>
</feature>
<evidence type="ECO:0000256" key="2">
    <source>
        <dbReference type="SAM" id="SignalP"/>
    </source>
</evidence>
<name>S9TWI6_9TRYP</name>